<name>A0A198GJS9_9GAMM</name>
<dbReference type="EMBL" id="LXEN01000018">
    <property type="protein sequence ID" value="OAT37074.1"/>
    <property type="molecule type" value="Genomic_DNA"/>
</dbReference>
<dbReference type="OrthoDB" id="9796171at2"/>
<gene>
    <name evidence="2" type="ORF">M983_0453</name>
</gene>
<dbReference type="PANTHER" id="PTHR13355:SF11">
    <property type="entry name" value="GLUCOSAMINE 6-PHOSPHATE N-ACETYLTRANSFERASE"/>
    <property type="match status" value="1"/>
</dbReference>
<dbReference type="Gene3D" id="3.40.630.30">
    <property type="match status" value="1"/>
</dbReference>
<keyword evidence="2" id="KW-0808">Transferase</keyword>
<dbReference type="PATRIC" id="fig|1354337.4.peg.468"/>
<dbReference type="AlphaFoldDB" id="A0A198GJS9"/>
<dbReference type="CDD" id="cd04301">
    <property type="entry name" value="NAT_SF"/>
    <property type="match status" value="1"/>
</dbReference>
<dbReference type="GO" id="GO:0004343">
    <property type="term" value="F:glucosamine 6-phosphate N-acetyltransferase activity"/>
    <property type="evidence" value="ECO:0007669"/>
    <property type="project" value="TreeGrafter"/>
</dbReference>
<protein>
    <submittedName>
        <fullName evidence="2">GCN5 family N-acetyltransferase</fullName>
    </submittedName>
</protein>
<comment type="caution">
    <text evidence="2">The sequence shown here is derived from an EMBL/GenBank/DDBJ whole genome shotgun (WGS) entry which is preliminary data.</text>
</comment>
<dbReference type="PANTHER" id="PTHR13355">
    <property type="entry name" value="GLUCOSAMINE 6-PHOSPHATE N-ACETYLTRANSFERASE"/>
    <property type="match status" value="1"/>
</dbReference>
<evidence type="ECO:0000313" key="3">
    <source>
        <dbReference type="Proteomes" id="UP000094023"/>
    </source>
</evidence>
<dbReference type="Pfam" id="PF13673">
    <property type="entry name" value="Acetyltransf_10"/>
    <property type="match status" value="1"/>
</dbReference>
<dbReference type="InterPro" id="IPR016181">
    <property type="entry name" value="Acyl_CoA_acyltransferase"/>
</dbReference>
<keyword evidence="3" id="KW-1185">Reference proteome</keyword>
<dbReference type="RefSeq" id="WP_066746405.1">
    <property type="nucleotide sequence ID" value="NZ_LXEN01000018.1"/>
</dbReference>
<evidence type="ECO:0000313" key="2">
    <source>
        <dbReference type="EMBL" id="OAT37074.1"/>
    </source>
</evidence>
<feature type="domain" description="N-acetyltransferase" evidence="1">
    <location>
        <begin position="6"/>
        <end position="150"/>
    </location>
</feature>
<proteinExistence type="predicted"/>
<dbReference type="STRING" id="1354337.M983_0453"/>
<accession>A0A198GJS9</accession>
<evidence type="ECO:0000259" key="1">
    <source>
        <dbReference type="PROSITE" id="PS51186"/>
    </source>
</evidence>
<dbReference type="Proteomes" id="UP000094023">
    <property type="component" value="Unassembled WGS sequence"/>
</dbReference>
<reference evidence="2 3" key="1">
    <citation type="submission" date="2016-04" db="EMBL/GenBank/DDBJ databases">
        <title>ATOL: Assembling a taxonomically balanced genome-scale reconstruction of the evolutionary history of the Enterobacteriaceae.</title>
        <authorList>
            <person name="Plunkett G.III."/>
            <person name="Neeno-Eckwall E.C."/>
            <person name="Glasner J.D."/>
            <person name="Perna N.T."/>
        </authorList>
    </citation>
    <scope>NUCLEOTIDE SEQUENCE [LARGE SCALE GENOMIC DNA]</scope>
    <source>
        <strain evidence="2 3">ATCC 19692</strain>
    </source>
</reference>
<organism evidence="2 3">
    <name type="scientific">Proteus myxofaciens ATCC 19692</name>
    <dbReference type="NCBI Taxonomy" id="1354337"/>
    <lineage>
        <taxon>Bacteria</taxon>
        <taxon>Pseudomonadati</taxon>
        <taxon>Pseudomonadota</taxon>
        <taxon>Gammaproteobacteria</taxon>
        <taxon>Enterobacterales</taxon>
        <taxon>Morganellaceae</taxon>
        <taxon>Proteus</taxon>
    </lineage>
</organism>
<sequence length="153" mass="17644">MTWILKSFSELTLDELYDIIALRNEVFICEQQCIYQDIDGLDKQTWHLFAKSENSQQIIAYTRLLPQDVTFSQASIGRVIVAKDYRGSGLAHELMTKAISMTLELFNTNTIKIMAQEYLVSFYQSHGFAITSESYLEDNIPHIDMLLTQYNEG</sequence>
<dbReference type="PROSITE" id="PS51186">
    <property type="entry name" value="GNAT"/>
    <property type="match status" value="1"/>
</dbReference>
<dbReference type="InterPro" id="IPR039143">
    <property type="entry name" value="GNPNAT1-like"/>
</dbReference>
<dbReference type="SUPFAM" id="SSF55729">
    <property type="entry name" value="Acyl-CoA N-acyltransferases (Nat)"/>
    <property type="match status" value="1"/>
</dbReference>
<dbReference type="InterPro" id="IPR000182">
    <property type="entry name" value="GNAT_dom"/>
</dbReference>